<dbReference type="EMBL" id="WNHU01000683">
    <property type="protein sequence ID" value="MTV44684.1"/>
    <property type="molecule type" value="Genomic_DNA"/>
</dbReference>
<organism evidence="1 2">
    <name type="scientific">Streptococcus pneumoniae</name>
    <dbReference type="NCBI Taxonomy" id="1313"/>
    <lineage>
        <taxon>Bacteria</taxon>
        <taxon>Bacillati</taxon>
        <taxon>Bacillota</taxon>
        <taxon>Bacilli</taxon>
        <taxon>Lactobacillales</taxon>
        <taxon>Streptococcaceae</taxon>
        <taxon>Streptococcus</taxon>
    </lineage>
</organism>
<name>A0A7X3BZ11_STREE</name>
<reference evidence="1 2" key="1">
    <citation type="submission" date="2019-11" db="EMBL/GenBank/DDBJ databases">
        <title>Growth characteristics of pneumococcus vary with the chemical composition of the capsule and with environmental conditions.</title>
        <authorList>
            <person name="Tothpal A."/>
            <person name="Desobry K."/>
            <person name="Joshi S."/>
            <person name="Wyllie A.L."/>
            <person name="Weinberger D.M."/>
        </authorList>
    </citation>
    <scope>NUCLEOTIDE SEQUENCE [LARGE SCALE GENOMIC DNA]</scope>
    <source>
        <strain evidence="2">pnumococcus09N</strain>
    </source>
</reference>
<dbReference type="InterPro" id="IPR002495">
    <property type="entry name" value="Glyco_trans_8"/>
</dbReference>
<proteinExistence type="predicted"/>
<dbReference type="InterPro" id="IPR029044">
    <property type="entry name" value="Nucleotide-diphossugar_trans"/>
</dbReference>
<feature type="non-terminal residue" evidence="1">
    <location>
        <position position="87"/>
    </location>
</feature>
<sequence length="87" mass="10445">SILNHNRDVKIYILNQDIMPDWFRKPRKIARMLGSEIIDVKLPEQTVFQDWEKQDHISSITYARYFIADYIQEDKVLYLDSDLIVNT</sequence>
<dbReference type="RefSeq" id="WP_330159113.1">
    <property type="nucleotide sequence ID" value="NZ_WNHU01000683.1"/>
</dbReference>
<dbReference type="SUPFAM" id="SSF53448">
    <property type="entry name" value="Nucleotide-diphospho-sugar transferases"/>
    <property type="match status" value="1"/>
</dbReference>
<dbReference type="GO" id="GO:0016757">
    <property type="term" value="F:glycosyltransferase activity"/>
    <property type="evidence" value="ECO:0007669"/>
    <property type="project" value="InterPro"/>
</dbReference>
<evidence type="ECO:0000313" key="2">
    <source>
        <dbReference type="Proteomes" id="UP000467349"/>
    </source>
</evidence>
<protein>
    <recommendedName>
        <fullName evidence="3">Glycosyltransferase family 8 protein</fullName>
    </recommendedName>
</protein>
<gene>
    <name evidence="1" type="ORF">GM545_14215</name>
</gene>
<accession>A0A7X3BZ11</accession>
<comment type="caution">
    <text evidence="1">The sequence shown here is derived from an EMBL/GenBank/DDBJ whole genome shotgun (WGS) entry which is preliminary data.</text>
</comment>
<dbReference type="Pfam" id="PF01501">
    <property type="entry name" value="Glyco_transf_8"/>
    <property type="match status" value="1"/>
</dbReference>
<dbReference type="AlphaFoldDB" id="A0A7X3BZ11"/>
<evidence type="ECO:0008006" key="3">
    <source>
        <dbReference type="Google" id="ProtNLM"/>
    </source>
</evidence>
<feature type="non-terminal residue" evidence="1">
    <location>
        <position position="1"/>
    </location>
</feature>
<dbReference type="Proteomes" id="UP000467349">
    <property type="component" value="Unassembled WGS sequence"/>
</dbReference>
<dbReference type="Gene3D" id="3.90.550.10">
    <property type="entry name" value="Spore Coat Polysaccharide Biosynthesis Protein SpsA, Chain A"/>
    <property type="match status" value="1"/>
</dbReference>
<evidence type="ECO:0000313" key="1">
    <source>
        <dbReference type="EMBL" id="MTV44684.1"/>
    </source>
</evidence>